<organism evidence="2 3">
    <name type="scientific">Flagellimonas maritima</name>
    <dbReference type="NCBI Taxonomy" id="1383885"/>
    <lineage>
        <taxon>Bacteria</taxon>
        <taxon>Pseudomonadati</taxon>
        <taxon>Bacteroidota</taxon>
        <taxon>Flavobacteriia</taxon>
        <taxon>Flavobacteriales</taxon>
        <taxon>Flavobacteriaceae</taxon>
        <taxon>Flagellimonas</taxon>
    </lineage>
</organism>
<dbReference type="CDD" id="cd11304">
    <property type="entry name" value="Cadherin_repeat"/>
    <property type="match status" value="1"/>
</dbReference>
<reference evidence="2 3" key="1">
    <citation type="submission" date="2018-06" db="EMBL/GenBank/DDBJ databases">
        <title>Spongiibacterium sp. HME9304 Genome sequencing and assembly.</title>
        <authorList>
            <person name="Kang H."/>
            <person name="Kim H."/>
            <person name="Joh K."/>
        </authorList>
    </citation>
    <scope>NUCLEOTIDE SEQUENCE [LARGE SCALE GENOMIC DNA]</scope>
    <source>
        <strain evidence="2 3">HME9304</strain>
    </source>
</reference>
<dbReference type="Pfam" id="PF03382">
    <property type="entry name" value="DUF285"/>
    <property type="match status" value="1"/>
</dbReference>
<dbReference type="PROSITE" id="PS51257">
    <property type="entry name" value="PROKAR_LIPOPROTEIN"/>
    <property type="match status" value="1"/>
</dbReference>
<dbReference type="AlphaFoldDB" id="A0A2Z4LU07"/>
<dbReference type="Gene3D" id="2.60.40.10">
    <property type="entry name" value="Immunoglobulins"/>
    <property type="match status" value="1"/>
</dbReference>
<gene>
    <name evidence="2" type="ORF">HME9304_02244</name>
</gene>
<protein>
    <recommendedName>
        <fullName evidence="1">PKD domain-containing protein</fullName>
    </recommendedName>
</protein>
<evidence type="ECO:0000313" key="2">
    <source>
        <dbReference type="EMBL" id="AWX45232.1"/>
    </source>
</evidence>
<dbReference type="SUPFAM" id="SSF49299">
    <property type="entry name" value="PKD domain"/>
    <property type="match status" value="1"/>
</dbReference>
<evidence type="ECO:0000313" key="3">
    <source>
        <dbReference type="Proteomes" id="UP000248536"/>
    </source>
</evidence>
<accession>A0A2Z4LU07</accession>
<dbReference type="GO" id="GO:0005509">
    <property type="term" value="F:calcium ion binding"/>
    <property type="evidence" value="ECO:0007669"/>
    <property type="project" value="InterPro"/>
</dbReference>
<feature type="domain" description="PKD" evidence="1">
    <location>
        <begin position="235"/>
        <end position="297"/>
    </location>
</feature>
<dbReference type="Proteomes" id="UP000248536">
    <property type="component" value="Chromosome"/>
</dbReference>
<dbReference type="InterPro" id="IPR013783">
    <property type="entry name" value="Ig-like_fold"/>
</dbReference>
<dbReference type="KEGG" id="spon:HME9304_02244"/>
<dbReference type="RefSeq" id="WP_112378642.1">
    <property type="nucleotide sequence ID" value="NZ_CP030104.1"/>
</dbReference>
<dbReference type="InterPro" id="IPR015919">
    <property type="entry name" value="Cadherin-like_sf"/>
</dbReference>
<dbReference type="InterPro" id="IPR005046">
    <property type="entry name" value="DUF285"/>
</dbReference>
<dbReference type="PROSITE" id="PS50093">
    <property type="entry name" value="PKD"/>
    <property type="match status" value="1"/>
</dbReference>
<evidence type="ECO:0000259" key="1">
    <source>
        <dbReference type="PROSITE" id="PS50093"/>
    </source>
</evidence>
<dbReference type="Gene3D" id="2.60.40.60">
    <property type="entry name" value="Cadherins"/>
    <property type="match status" value="2"/>
</dbReference>
<dbReference type="InterPro" id="IPR000601">
    <property type="entry name" value="PKD_dom"/>
</dbReference>
<dbReference type="OrthoDB" id="9813840at2"/>
<keyword evidence="3" id="KW-1185">Reference proteome</keyword>
<dbReference type="NCBIfam" id="TIGR02167">
    <property type="entry name" value="Liste_lipo_26"/>
    <property type="match status" value="2"/>
</dbReference>
<name>A0A2Z4LU07_9FLAO</name>
<dbReference type="InterPro" id="IPR035986">
    <property type="entry name" value="PKD_dom_sf"/>
</dbReference>
<dbReference type="CDD" id="cd00146">
    <property type="entry name" value="PKD"/>
    <property type="match status" value="1"/>
</dbReference>
<dbReference type="EMBL" id="CP030104">
    <property type="protein sequence ID" value="AWX45232.1"/>
    <property type="molecule type" value="Genomic_DNA"/>
</dbReference>
<sequence length="603" mass="65316">MKIANTFITTIFAFIILLFSCSDDPESSNDDLLVEIEFADLNENVDENIAEGTVIATFTVTVANSNSTPTLTIVEQTPAGAIRLDGNTVVVADASAFDYETNTQISGQVRATLNGVSETANFTFSINDLNEVEITLADITEQVNENISAGTEIVSLGATVINSDSDPTYTIVSQTPAGAVSLNGNVLEVADANAFDYETNTQITGQIGVTADGVSITVDFTIAVIDIDETITGDDADAFITTWRTTSSNESITINTNADFSNYNYRVDWGDGTVSEGITATTTHEYANSGTYTVKITGDFPAIRNAANSDNAAKLQAIENWGIIEWESMSGAFNSCTNLVYNASDTPDLSRVENMLAMFSGASSFNGDIGDWDVSNVTDMRFVFRNTDTFNQDLNDWDVSNVTTMQGMFVNAISFNRSLNDWDVTNVTTMNGMFWGATSFNGNIGNWDLTNGPDLTLMFHDATSFNNGSINNWNVSNITLMEKMFWGATAFNQNLNGWNVGNVTNMKDMFWEATSFNGDISGWNLDSLINMEGMFDSATTFNVDISVWDVSNVVVMTRTFSGASSFNQNLSGWATDMVTFCTDFATGSALTNVNLPTQGCFAP</sequence>
<dbReference type="InterPro" id="IPR011889">
    <property type="entry name" value="Liste_lipo_26"/>
</dbReference>
<dbReference type="GO" id="GO:0016020">
    <property type="term" value="C:membrane"/>
    <property type="evidence" value="ECO:0007669"/>
    <property type="project" value="InterPro"/>
</dbReference>
<proteinExistence type="predicted"/>
<dbReference type="SUPFAM" id="SSF49313">
    <property type="entry name" value="Cadherin-like"/>
    <property type="match status" value="2"/>
</dbReference>